<reference evidence="1 2" key="1">
    <citation type="journal article" date="2022" name="Hortic Res">
        <title>A haplotype resolved chromosomal level avocado genome allows analysis of novel avocado genes.</title>
        <authorList>
            <person name="Nath O."/>
            <person name="Fletcher S.J."/>
            <person name="Hayward A."/>
            <person name="Shaw L.M."/>
            <person name="Masouleh A.K."/>
            <person name="Furtado A."/>
            <person name="Henry R.J."/>
            <person name="Mitter N."/>
        </authorList>
    </citation>
    <scope>NUCLEOTIDE SEQUENCE [LARGE SCALE GENOMIC DNA]</scope>
    <source>
        <strain evidence="2">cv. Hass</strain>
    </source>
</reference>
<evidence type="ECO:0000313" key="2">
    <source>
        <dbReference type="Proteomes" id="UP001234297"/>
    </source>
</evidence>
<keyword evidence="2" id="KW-1185">Reference proteome</keyword>
<proteinExistence type="predicted"/>
<dbReference type="Proteomes" id="UP001234297">
    <property type="component" value="Chromosome 5"/>
</dbReference>
<dbReference type="EMBL" id="CM056813">
    <property type="protein sequence ID" value="KAJ8639353.1"/>
    <property type="molecule type" value="Genomic_DNA"/>
</dbReference>
<name>A0ACC2M129_PERAE</name>
<gene>
    <name evidence="1" type="ORF">MRB53_016047</name>
</gene>
<sequence length="97" mass="10546">MPSCDDEGCWRRALRLAEVVDDNGDNNDAASGLRWCDLELMTIAVGTASFGLFHGDGGATATINQRMRLVWILNPPRRFSSSMTSSSVCASSARLHQ</sequence>
<accession>A0ACC2M129</accession>
<evidence type="ECO:0000313" key="1">
    <source>
        <dbReference type="EMBL" id="KAJ8639353.1"/>
    </source>
</evidence>
<protein>
    <submittedName>
        <fullName evidence="1">Uncharacterized protein</fullName>
    </submittedName>
</protein>
<organism evidence="1 2">
    <name type="scientific">Persea americana</name>
    <name type="common">Avocado</name>
    <dbReference type="NCBI Taxonomy" id="3435"/>
    <lineage>
        <taxon>Eukaryota</taxon>
        <taxon>Viridiplantae</taxon>
        <taxon>Streptophyta</taxon>
        <taxon>Embryophyta</taxon>
        <taxon>Tracheophyta</taxon>
        <taxon>Spermatophyta</taxon>
        <taxon>Magnoliopsida</taxon>
        <taxon>Magnoliidae</taxon>
        <taxon>Laurales</taxon>
        <taxon>Lauraceae</taxon>
        <taxon>Persea</taxon>
    </lineage>
</organism>
<comment type="caution">
    <text evidence="1">The sequence shown here is derived from an EMBL/GenBank/DDBJ whole genome shotgun (WGS) entry which is preliminary data.</text>
</comment>